<dbReference type="Gene3D" id="3.40.630.30">
    <property type="match status" value="1"/>
</dbReference>
<organism evidence="2 3">
    <name type="scientific">Pseudoalteromonas espejiana</name>
    <dbReference type="NCBI Taxonomy" id="28107"/>
    <lineage>
        <taxon>Bacteria</taxon>
        <taxon>Pseudomonadati</taxon>
        <taxon>Pseudomonadota</taxon>
        <taxon>Gammaproteobacteria</taxon>
        <taxon>Alteromonadales</taxon>
        <taxon>Pseudoalteromonadaceae</taxon>
        <taxon>Pseudoalteromonas</taxon>
    </lineage>
</organism>
<sequence length="139" mass="16121">MLEIVATEDLKAAAQFTFNNMKPYYEIYAVDWDVEDIHQATKDLKNFDILCKGEHIGVVRLSFEEGRCQLRDIQIAAAYQNKGYGAHVIAKVVDIARQQSIKFIDLKVFQRSPAFKLYSRIGFAVDRKDVRFYYMSLQV</sequence>
<dbReference type="EMBL" id="BJUM01000022">
    <property type="protein sequence ID" value="GEK55586.1"/>
    <property type="molecule type" value="Genomic_DNA"/>
</dbReference>
<dbReference type="PROSITE" id="PS51186">
    <property type="entry name" value="GNAT"/>
    <property type="match status" value="1"/>
</dbReference>
<dbReference type="InterPro" id="IPR000182">
    <property type="entry name" value="GNAT_dom"/>
</dbReference>
<gene>
    <name evidence="2" type="ORF">PES01_24310</name>
</gene>
<dbReference type="Pfam" id="PF00583">
    <property type="entry name" value="Acetyltransf_1"/>
    <property type="match status" value="1"/>
</dbReference>
<dbReference type="CDD" id="cd04301">
    <property type="entry name" value="NAT_SF"/>
    <property type="match status" value="1"/>
</dbReference>
<dbReference type="RefSeq" id="WP_089347220.1">
    <property type="nucleotide sequence ID" value="NZ_BJUM01000022.1"/>
</dbReference>
<reference evidence="2 3" key="1">
    <citation type="submission" date="2019-07" db="EMBL/GenBank/DDBJ databases">
        <title>Whole genome shotgun sequence of Pseudoalteromonas espejiana NBRC 102222.</title>
        <authorList>
            <person name="Hosoyama A."/>
            <person name="Uohara A."/>
            <person name="Ohji S."/>
            <person name="Ichikawa N."/>
        </authorList>
    </citation>
    <scope>NUCLEOTIDE SEQUENCE [LARGE SCALE GENOMIC DNA]</scope>
    <source>
        <strain evidence="2 3">NBRC 102222</strain>
    </source>
</reference>
<feature type="domain" description="N-acetyltransferase" evidence="1">
    <location>
        <begin position="1"/>
        <end position="139"/>
    </location>
</feature>
<evidence type="ECO:0000313" key="3">
    <source>
        <dbReference type="Proteomes" id="UP000321419"/>
    </source>
</evidence>
<dbReference type="AlphaFoldDB" id="A0A510XX15"/>
<dbReference type="OrthoDB" id="6871659at2"/>
<dbReference type="InterPro" id="IPR016181">
    <property type="entry name" value="Acyl_CoA_acyltransferase"/>
</dbReference>
<dbReference type="Proteomes" id="UP000321419">
    <property type="component" value="Unassembled WGS sequence"/>
</dbReference>
<accession>A0A510XX15</accession>
<evidence type="ECO:0000313" key="2">
    <source>
        <dbReference type="EMBL" id="GEK55586.1"/>
    </source>
</evidence>
<comment type="caution">
    <text evidence="2">The sequence shown here is derived from an EMBL/GenBank/DDBJ whole genome shotgun (WGS) entry which is preliminary data.</text>
</comment>
<dbReference type="GO" id="GO:0016747">
    <property type="term" value="F:acyltransferase activity, transferring groups other than amino-acyl groups"/>
    <property type="evidence" value="ECO:0007669"/>
    <property type="project" value="InterPro"/>
</dbReference>
<dbReference type="SUPFAM" id="SSF55729">
    <property type="entry name" value="Acyl-CoA N-acyltransferases (Nat)"/>
    <property type="match status" value="1"/>
</dbReference>
<evidence type="ECO:0000259" key="1">
    <source>
        <dbReference type="PROSITE" id="PS51186"/>
    </source>
</evidence>
<proteinExistence type="predicted"/>
<protein>
    <recommendedName>
        <fullName evidence="1">N-acetyltransferase domain-containing protein</fullName>
    </recommendedName>
</protein>
<keyword evidence="3" id="KW-1185">Reference proteome</keyword>
<name>A0A510XX15_9GAMM</name>